<comment type="caution">
    <text evidence="3">The sequence shown here is derived from an EMBL/GenBank/DDBJ whole genome shotgun (WGS) entry which is preliminary data.</text>
</comment>
<gene>
    <name evidence="3" type="ORF">LDJ79_09405</name>
</gene>
<dbReference type="SUPFAM" id="SSF56935">
    <property type="entry name" value="Porins"/>
    <property type="match status" value="1"/>
</dbReference>
<evidence type="ECO:0000256" key="2">
    <source>
        <dbReference type="SAM" id="SignalP"/>
    </source>
</evidence>
<name>A0ABS7YPY9_9VIBR</name>
<evidence type="ECO:0000313" key="4">
    <source>
        <dbReference type="Proteomes" id="UP001199044"/>
    </source>
</evidence>
<evidence type="ECO:0008006" key="5">
    <source>
        <dbReference type="Google" id="ProtNLM"/>
    </source>
</evidence>
<evidence type="ECO:0000256" key="1">
    <source>
        <dbReference type="ARBA" id="ARBA00022729"/>
    </source>
</evidence>
<organism evidence="3 4">
    <name type="scientific">Vibrio tritonius</name>
    <dbReference type="NCBI Taxonomy" id="1435069"/>
    <lineage>
        <taxon>Bacteria</taxon>
        <taxon>Pseudomonadati</taxon>
        <taxon>Pseudomonadota</taxon>
        <taxon>Gammaproteobacteria</taxon>
        <taxon>Vibrionales</taxon>
        <taxon>Vibrionaceae</taxon>
        <taxon>Vibrio</taxon>
    </lineage>
</organism>
<feature type="signal peptide" evidence="2">
    <location>
        <begin position="1"/>
        <end position="21"/>
    </location>
</feature>
<proteinExistence type="predicted"/>
<dbReference type="PANTHER" id="PTHR38105">
    <property type="entry name" value="OUTER MEMBRANE PROTEIN-RELATED-RELATED"/>
    <property type="match status" value="1"/>
</dbReference>
<evidence type="ECO:0000313" key="3">
    <source>
        <dbReference type="EMBL" id="MCA2016325.1"/>
    </source>
</evidence>
<reference evidence="4" key="1">
    <citation type="submission" date="2023-07" db="EMBL/GenBank/DDBJ databases">
        <title>Molecular identification of indigenous halophilic bacteria isolated from red sea cost, biodegradation of synthetic dyes and assessment of degraded metabolite toxicity.</title>
        <authorList>
            <person name="Chaieb K."/>
            <person name="Altayb H.N."/>
        </authorList>
    </citation>
    <scope>NUCLEOTIDE SEQUENCE [LARGE SCALE GENOMIC DNA]</scope>
    <source>
        <strain evidence="4">K20</strain>
    </source>
</reference>
<dbReference type="Proteomes" id="UP001199044">
    <property type="component" value="Unassembled WGS sequence"/>
</dbReference>
<accession>A0ABS7YPY9</accession>
<dbReference type="InterPro" id="IPR053713">
    <property type="entry name" value="Bact_OM_Channel_sf"/>
</dbReference>
<dbReference type="Gene3D" id="2.40.160.40">
    <property type="entry name" value="monomeric porin ompg"/>
    <property type="match status" value="1"/>
</dbReference>
<keyword evidence="4" id="KW-1185">Reference proteome</keyword>
<feature type="chain" id="PRO_5046859429" description="Porin" evidence="2">
    <location>
        <begin position="22"/>
        <end position="274"/>
    </location>
</feature>
<dbReference type="EMBL" id="JAIWIU010000056">
    <property type="protein sequence ID" value="MCA2016325.1"/>
    <property type="molecule type" value="Genomic_DNA"/>
</dbReference>
<keyword evidence="1 2" id="KW-0732">Signal</keyword>
<dbReference type="PANTHER" id="PTHR38105:SF5">
    <property type="entry name" value="OUTER MEMBRANE PROTEIN"/>
    <property type="match status" value="1"/>
</dbReference>
<dbReference type="Pfam" id="PF06178">
    <property type="entry name" value="KdgM"/>
    <property type="match status" value="1"/>
</dbReference>
<sequence length="274" mass="31515">MKFKIMSAASLLVLTSVQTYATDVVDDTVKGKTYLQYEHNYKTEKRSHGDSIKLVHKTPDRWGFEVKFGMYPKAIDSAYQNYYGGSAGFVLSKTYKLNKKASLTPQFEIDFQSDSLQYLGGAKISYKLTPEWNTYFRYRYQFRDYASTDSYKTTNVDIGGTSTPITYLAKGNIGTHRLESGISYRGIENWTLQYILLYDYSDYTNSPKSCNSDGCTSLDYAQFNNKKGYLYSKFKIQYQGIKTVIPYFEIDQKSVSSTSNKEQAALKLGFNWYF</sequence>
<dbReference type="RefSeq" id="WP_225250383.1">
    <property type="nucleotide sequence ID" value="NZ_JAIWIU010000056.1"/>
</dbReference>
<protein>
    <recommendedName>
        <fullName evidence="5">Porin</fullName>
    </recommendedName>
</protein>
<dbReference type="InterPro" id="IPR009331">
    <property type="entry name" value="Oligogalacturonate-sp_porin"/>
</dbReference>